<dbReference type="GO" id="GO:0004888">
    <property type="term" value="F:transmembrane signaling receptor activity"/>
    <property type="evidence" value="ECO:0007669"/>
    <property type="project" value="InterPro"/>
</dbReference>
<feature type="domain" description="Methyl-accepting transducer" evidence="5">
    <location>
        <begin position="309"/>
        <end position="545"/>
    </location>
</feature>
<dbReference type="PRINTS" id="PR00260">
    <property type="entry name" value="CHEMTRNSDUCR"/>
</dbReference>
<dbReference type="InterPro" id="IPR004089">
    <property type="entry name" value="MCPsignal_dom"/>
</dbReference>
<accession>A0A089NVN4</accession>
<dbReference type="PROSITE" id="PS50111">
    <property type="entry name" value="CHEMOTAXIS_TRANSDUC_2"/>
    <property type="match status" value="1"/>
</dbReference>
<dbReference type="Pfam" id="PF00672">
    <property type="entry name" value="HAMP"/>
    <property type="match status" value="1"/>
</dbReference>
<dbReference type="AlphaFoldDB" id="A0A089NVN4"/>
<dbReference type="PANTHER" id="PTHR32089">
    <property type="entry name" value="METHYL-ACCEPTING CHEMOTAXIS PROTEIN MCPB"/>
    <property type="match status" value="1"/>
</dbReference>
<organism evidence="7 8">
    <name type="scientific">Methylobacterium oryzae CBMB20</name>
    <dbReference type="NCBI Taxonomy" id="693986"/>
    <lineage>
        <taxon>Bacteria</taxon>
        <taxon>Pseudomonadati</taxon>
        <taxon>Pseudomonadota</taxon>
        <taxon>Alphaproteobacteria</taxon>
        <taxon>Hyphomicrobiales</taxon>
        <taxon>Methylobacteriaceae</taxon>
        <taxon>Methylobacterium</taxon>
    </lineage>
</organism>
<evidence type="ECO:0000313" key="7">
    <source>
        <dbReference type="EMBL" id="AIQ91437.1"/>
    </source>
</evidence>
<keyword evidence="4" id="KW-0812">Transmembrane</keyword>
<dbReference type="GO" id="GO:0016020">
    <property type="term" value="C:membrane"/>
    <property type="evidence" value="ECO:0007669"/>
    <property type="project" value="InterPro"/>
</dbReference>
<evidence type="ECO:0000256" key="4">
    <source>
        <dbReference type="SAM" id="Phobius"/>
    </source>
</evidence>
<name>A0A089NVN4_9HYPH</name>
<dbReference type="SMART" id="SM00304">
    <property type="entry name" value="HAMP"/>
    <property type="match status" value="1"/>
</dbReference>
<keyword evidence="1 3" id="KW-0807">Transducer</keyword>
<dbReference type="GO" id="GO:0007165">
    <property type="term" value="P:signal transduction"/>
    <property type="evidence" value="ECO:0007669"/>
    <property type="project" value="UniProtKB-KW"/>
</dbReference>
<evidence type="ECO:0000259" key="5">
    <source>
        <dbReference type="PROSITE" id="PS50111"/>
    </source>
</evidence>
<dbReference type="CDD" id="cd06225">
    <property type="entry name" value="HAMP"/>
    <property type="match status" value="1"/>
</dbReference>
<dbReference type="PROSITE" id="PS50885">
    <property type="entry name" value="HAMP"/>
    <property type="match status" value="1"/>
</dbReference>
<dbReference type="PANTHER" id="PTHR32089:SF112">
    <property type="entry name" value="LYSOZYME-LIKE PROTEIN-RELATED"/>
    <property type="match status" value="1"/>
</dbReference>
<dbReference type="EMBL" id="CP003811">
    <property type="protein sequence ID" value="AIQ91437.1"/>
    <property type="molecule type" value="Genomic_DNA"/>
</dbReference>
<dbReference type="GO" id="GO:0006935">
    <property type="term" value="P:chemotaxis"/>
    <property type="evidence" value="ECO:0007669"/>
    <property type="project" value="InterPro"/>
</dbReference>
<dbReference type="SUPFAM" id="SSF58104">
    <property type="entry name" value="Methyl-accepting chemotaxis protein (MCP) signaling domain"/>
    <property type="match status" value="1"/>
</dbReference>
<dbReference type="InterPro" id="IPR003660">
    <property type="entry name" value="HAMP_dom"/>
</dbReference>
<dbReference type="eggNOG" id="COG0840">
    <property type="taxonomic scope" value="Bacteria"/>
</dbReference>
<feature type="domain" description="HAMP" evidence="6">
    <location>
        <begin position="214"/>
        <end position="267"/>
    </location>
</feature>
<keyword evidence="4" id="KW-1133">Transmembrane helix</keyword>
<dbReference type="RefSeq" id="WP_043758580.1">
    <property type="nucleotide sequence ID" value="NZ_CP003811.1"/>
</dbReference>
<evidence type="ECO:0000313" key="8">
    <source>
        <dbReference type="Proteomes" id="UP000029492"/>
    </source>
</evidence>
<evidence type="ECO:0000256" key="1">
    <source>
        <dbReference type="ARBA" id="ARBA00023224"/>
    </source>
</evidence>
<feature type="transmembrane region" description="Helical" evidence="4">
    <location>
        <begin position="192"/>
        <end position="212"/>
    </location>
</feature>
<evidence type="ECO:0000259" key="6">
    <source>
        <dbReference type="PROSITE" id="PS50885"/>
    </source>
</evidence>
<dbReference type="SUPFAM" id="SSF158472">
    <property type="entry name" value="HAMP domain-like"/>
    <property type="match status" value="1"/>
</dbReference>
<keyword evidence="8" id="KW-1185">Reference proteome</keyword>
<dbReference type="STRING" id="693986.MOC_3682"/>
<dbReference type="Proteomes" id="UP000029492">
    <property type="component" value="Chromosome"/>
</dbReference>
<evidence type="ECO:0000256" key="2">
    <source>
        <dbReference type="ARBA" id="ARBA00029447"/>
    </source>
</evidence>
<sequence length="565" mass="58505">MSRLSDVRIVTKVTIPLLLVAAVAAGLVYRAHGVFDELSEKTRHIVDVQSSRLENILNVRTNILEATVQSRNILIEDRPPEIATYRSRYDEAVRHAFVAVDRLIALSDSPERRAINQKLHETVEAYFHIVGRANAAALDGDAETARRIVLSEGLAARTKVRDLVQPRIDNLTAELAQAKAEAQASAERATTVLVTAAVAGLLAALAIAFAIVHFGLTRPLARLVAVLQRMAEGDIDAAIQEAHRRDEVGQVGKAVEGIRAMVARKAAAEAETKRGADATAAADRRRILMDLANGFERTVGGIVGMVSGSATELQVTAATMTATATETATQSTAVAAAAEQAASNVGTVAAASEELGSSVQEIGRQVQGSASLAQAAVGEADRTARLVEDLTAAVARIGDVVAMISAIAGQTNLLALNATIEAARAGESGKGFAVVAAEVKELASQTARATDEIGGHIGRIQGVTGEAVSAIGAITGRIREINTVAASIAAAVEQQGAATQEIVRNVAQAATGTAEVTSSIAGVALASEATGAAATQVLASSGELSRHAEQLASEMTRFLTTVRAA</sequence>
<dbReference type="HOGENOM" id="CLU_000445_107_27_5"/>
<proteinExistence type="inferred from homology"/>
<keyword evidence="4" id="KW-0472">Membrane</keyword>
<dbReference type="Pfam" id="PF00015">
    <property type="entry name" value="MCPsignal"/>
    <property type="match status" value="1"/>
</dbReference>
<protein>
    <submittedName>
        <fullName evidence="7">Methyl-accepting chemotaxis sensory transducer</fullName>
    </submittedName>
</protein>
<dbReference type="SMART" id="SM00283">
    <property type="entry name" value="MA"/>
    <property type="match status" value="1"/>
</dbReference>
<comment type="similarity">
    <text evidence="2">Belongs to the methyl-accepting chemotaxis (MCP) protein family.</text>
</comment>
<gene>
    <name evidence="7" type="ORF">MOC_3682</name>
</gene>
<dbReference type="KEGG" id="mor:MOC_3682"/>
<dbReference type="InterPro" id="IPR004090">
    <property type="entry name" value="Chemotax_Me-accpt_rcpt"/>
</dbReference>
<dbReference type="Gene3D" id="1.10.287.950">
    <property type="entry name" value="Methyl-accepting chemotaxis protein"/>
    <property type="match status" value="1"/>
</dbReference>
<evidence type="ECO:0000256" key="3">
    <source>
        <dbReference type="PROSITE-ProRule" id="PRU00284"/>
    </source>
</evidence>
<dbReference type="Gene3D" id="6.10.340.10">
    <property type="match status" value="1"/>
</dbReference>
<reference evidence="7 8" key="1">
    <citation type="journal article" date="2014" name="PLoS ONE">
        <title>Genome Information of Methylobacterium oryzae, a Plant-Probiotic Methylotroph in the Phyllosphere.</title>
        <authorList>
            <person name="Kwak M.J."/>
            <person name="Jeong H."/>
            <person name="Madhaiyan M."/>
            <person name="Lee Y."/>
            <person name="Sa T.M."/>
            <person name="Oh T.K."/>
            <person name="Kim J.F."/>
        </authorList>
    </citation>
    <scope>NUCLEOTIDE SEQUENCE [LARGE SCALE GENOMIC DNA]</scope>
    <source>
        <strain evidence="7 8">CBMB20</strain>
    </source>
</reference>